<dbReference type="NCBIfam" id="NF002964">
    <property type="entry name" value="PRK03635.1"/>
    <property type="match status" value="1"/>
</dbReference>
<dbReference type="AlphaFoldDB" id="A0AAC9HSU6"/>
<evidence type="ECO:0000256" key="5">
    <source>
        <dbReference type="ARBA" id="ARBA00023163"/>
    </source>
</evidence>
<evidence type="ECO:0000313" key="7">
    <source>
        <dbReference type="EMBL" id="AOS64311.1"/>
    </source>
</evidence>
<evidence type="ECO:0000259" key="6">
    <source>
        <dbReference type="PROSITE" id="PS50931"/>
    </source>
</evidence>
<gene>
    <name evidence="7" type="ORF">TL08_17555</name>
</gene>
<evidence type="ECO:0000256" key="3">
    <source>
        <dbReference type="ARBA" id="ARBA00023125"/>
    </source>
</evidence>
<dbReference type="PANTHER" id="PTHR30579:SF2">
    <property type="entry name" value="HTH-TYPE TRANSCRIPTIONAL REGULATOR ARGP"/>
    <property type="match status" value="1"/>
</dbReference>
<dbReference type="KEGG" id="ahm:TL08_17555"/>
<evidence type="ECO:0000313" key="8">
    <source>
        <dbReference type="Proteomes" id="UP000095210"/>
    </source>
</evidence>
<dbReference type="InterPro" id="IPR017685">
    <property type="entry name" value="ArgP"/>
</dbReference>
<dbReference type="RefSeq" id="WP_069850495.1">
    <property type="nucleotide sequence ID" value="NZ_CP014859.1"/>
</dbReference>
<dbReference type="SUPFAM" id="SSF53850">
    <property type="entry name" value="Periplasmic binding protein-like II"/>
    <property type="match status" value="1"/>
</dbReference>
<proteinExistence type="inferred from homology"/>
<keyword evidence="5" id="KW-0804">Transcription</keyword>
<dbReference type="SUPFAM" id="SSF46785">
    <property type="entry name" value="Winged helix' DNA-binding domain"/>
    <property type="match status" value="1"/>
</dbReference>
<dbReference type="NCBIfam" id="NF009888">
    <property type="entry name" value="PRK13348.1"/>
    <property type="match status" value="1"/>
</dbReference>
<dbReference type="Gene3D" id="3.40.190.290">
    <property type="match status" value="1"/>
</dbReference>
<dbReference type="InterPro" id="IPR000847">
    <property type="entry name" value="LysR_HTH_N"/>
</dbReference>
<accession>A0AAC9HSU6</accession>
<evidence type="ECO:0000256" key="1">
    <source>
        <dbReference type="ARBA" id="ARBA00009437"/>
    </source>
</evidence>
<evidence type="ECO:0000256" key="4">
    <source>
        <dbReference type="ARBA" id="ARBA00023159"/>
    </source>
</evidence>
<keyword evidence="8" id="KW-1185">Reference proteome</keyword>
<dbReference type="GO" id="GO:0003677">
    <property type="term" value="F:DNA binding"/>
    <property type="evidence" value="ECO:0007669"/>
    <property type="project" value="UniProtKB-KW"/>
</dbReference>
<dbReference type="InterPro" id="IPR005119">
    <property type="entry name" value="LysR_subst-bd"/>
</dbReference>
<keyword evidence="4" id="KW-0010">Activator</keyword>
<organism evidence="7 8">
    <name type="scientific">Actinoalloteichus hymeniacidonis</name>
    <dbReference type="NCBI Taxonomy" id="340345"/>
    <lineage>
        <taxon>Bacteria</taxon>
        <taxon>Bacillati</taxon>
        <taxon>Actinomycetota</taxon>
        <taxon>Actinomycetes</taxon>
        <taxon>Pseudonocardiales</taxon>
        <taxon>Pseudonocardiaceae</taxon>
        <taxon>Actinoalloteichus</taxon>
    </lineage>
</organism>
<protein>
    <submittedName>
        <fullName evidence="7">Transcriptional regulator, LysR family</fullName>
    </submittedName>
</protein>
<dbReference type="Gene3D" id="1.10.10.10">
    <property type="entry name" value="Winged helix-like DNA-binding domain superfamily/Winged helix DNA-binding domain"/>
    <property type="match status" value="1"/>
</dbReference>
<dbReference type="PANTHER" id="PTHR30579">
    <property type="entry name" value="TRANSCRIPTIONAL REGULATOR"/>
    <property type="match status" value="1"/>
</dbReference>
<name>A0AAC9HSU6_9PSEU</name>
<dbReference type="Pfam" id="PF00126">
    <property type="entry name" value="HTH_1"/>
    <property type="match status" value="1"/>
</dbReference>
<dbReference type="GO" id="GO:0003700">
    <property type="term" value="F:DNA-binding transcription factor activity"/>
    <property type="evidence" value="ECO:0007669"/>
    <property type="project" value="InterPro"/>
</dbReference>
<comment type="similarity">
    <text evidence="1">Belongs to the LysR transcriptional regulatory family.</text>
</comment>
<keyword evidence="3" id="KW-0238">DNA-binding</keyword>
<dbReference type="InterPro" id="IPR036390">
    <property type="entry name" value="WH_DNA-bd_sf"/>
</dbReference>
<dbReference type="NCBIfam" id="TIGR03298">
    <property type="entry name" value="argP"/>
    <property type="match status" value="1"/>
</dbReference>
<keyword evidence="2" id="KW-0805">Transcription regulation</keyword>
<dbReference type="EMBL" id="CP014859">
    <property type="protein sequence ID" value="AOS64311.1"/>
    <property type="molecule type" value="Genomic_DNA"/>
</dbReference>
<dbReference type="Pfam" id="PF03466">
    <property type="entry name" value="LysR_substrate"/>
    <property type="match status" value="1"/>
</dbReference>
<dbReference type="PROSITE" id="PS50931">
    <property type="entry name" value="HTH_LYSR"/>
    <property type="match status" value="1"/>
</dbReference>
<dbReference type="Proteomes" id="UP000095210">
    <property type="component" value="Chromosome"/>
</dbReference>
<dbReference type="InterPro" id="IPR036388">
    <property type="entry name" value="WH-like_DNA-bd_sf"/>
</dbReference>
<dbReference type="InterPro" id="IPR050176">
    <property type="entry name" value="LTTR"/>
</dbReference>
<reference evidence="8" key="1">
    <citation type="submission" date="2016-03" db="EMBL/GenBank/DDBJ databases">
        <title>Complete genome sequence of the type strain Actinoalloteichus hymeniacidonis DSM 45092.</title>
        <authorList>
            <person name="Schaffert L."/>
            <person name="Albersmeier A."/>
            <person name="Winkler A."/>
            <person name="Kalinowski J."/>
            <person name="Zotchev S."/>
            <person name="Ruckert C."/>
        </authorList>
    </citation>
    <scope>NUCLEOTIDE SEQUENCE [LARGE SCALE GENOMIC DNA]</scope>
    <source>
        <strain evidence="8">HPA177(T) (DSM 45092(T))</strain>
    </source>
</reference>
<evidence type="ECO:0000256" key="2">
    <source>
        <dbReference type="ARBA" id="ARBA00023015"/>
    </source>
</evidence>
<feature type="domain" description="HTH lysR-type" evidence="6">
    <location>
        <begin position="4"/>
        <end position="60"/>
    </location>
</feature>
<sequence length="301" mass="32248">MPDLPAELVRTLVTAVDEGTFDAAAKVLHLTPSAVSQRIKLLEQKTGRVLLIRSKPVRLTESGVVIARYARQLALLADDALTGLGAAGTGAPTTVSIAVNADSLATWFLAALDPEPEGLPIRYEVRREDQDHTAELLREGLVMAAVTSSAQPVQGCTVRPLGHMRYQAMASRAFVARWLADSPLRQALPAAPVMVFDAKDDLQDAFLRKLTGRRSRGGGMRHVIPESAVYCQAVLSGMGWGMLPTMQVAALPDPTELVALAPDRPVDVALYWQHWRLDSPPLAAVTEAVLAAGSRALLAPS</sequence>